<dbReference type="EMBL" id="JAIWYP010000012">
    <property type="protein sequence ID" value="KAH3725668.1"/>
    <property type="molecule type" value="Genomic_DNA"/>
</dbReference>
<organism evidence="1 2">
    <name type="scientific">Dreissena polymorpha</name>
    <name type="common">Zebra mussel</name>
    <name type="synonym">Mytilus polymorpha</name>
    <dbReference type="NCBI Taxonomy" id="45954"/>
    <lineage>
        <taxon>Eukaryota</taxon>
        <taxon>Metazoa</taxon>
        <taxon>Spiralia</taxon>
        <taxon>Lophotrochozoa</taxon>
        <taxon>Mollusca</taxon>
        <taxon>Bivalvia</taxon>
        <taxon>Autobranchia</taxon>
        <taxon>Heteroconchia</taxon>
        <taxon>Euheterodonta</taxon>
        <taxon>Imparidentia</taxon>
        <taxon>Neoheterodontei</taxon>
        <taxon>Myida</taxon>
        <taxon>Dreissenoidea</taxon>
        <taxon>Dreissenidae</taxon>
        <taxon>Dreissena</taxon>
    </lineage>
</organism>
<reference evidence="1" key="2">
    <citation type="submission" date="2020-11" db="EMBL/GenBank/DDBJ databases">
        <authorList>
            <person name="McCartney M.A."/>
            <person name="Auch B."/>
            <person name="Kono T."/>
            <person name="Mallez S."/>
            <person name="Becker A."/>
            <person name="Gohl D.M."/>
            <person name="Silverstein K.A.T."/>
            <person name="Koren S."/>
            <person name="Bechman K.B."/>
            <person name="Herman A."/>
            <person name="Abrahante J.E."/>
            <person name="Garbe J."/>
        </authorList>
    </citation>
    <scope>NUCLEOTIDE SEQUENCE</scope>
    <source>
        <strain evidence="1">Duluth1</strain>
        <tissue evidence="1">Whole animal</tissue>
    </source>
</reference>
<name>A0A9D4HQC4_DREPO</name>
<accession>A0A9D4HQC4</accession>
<sequence>MPPKATGTRWLPHLGKGVDSLVHNFKAYHAHLSTVSHTNPKAEGLARLLLDRRAWSLMSFL</sequence>
<protein>
    <submittedName>
        <fullName evidence="1">Uncharacterized protein</fullName>
    </submittedName>
</protein>
<proteinExistence type="predicted"/>
<evidence type="ECO:0000313" key="2">
    <source>
        <dbReference type="Proteomes" id="UP000828390"/>
    </source>
</evidence>
<comment type="caution">
    <text evidence="1">The sequence shown here is derived from an EMBL/GenBank/DDBJ whole genome shotgun (WGS) entry which is preliminary data.</text>
</comment>
<reference evidence="1" key="1">
    <citation type="journal article" date="2019" name="bioRxiv">
        <title>The Genome of the Zebra Mussel, Dreissena polymorpha: A Resource for Invasive Species Research.</title>
        <authorList>
            <person name="McCartney M.A."/>
            <person name="Auch B."/>
            <person name="Kono T."/>
            <person name="Mallez S."/>
            <person name="Zhang Y."/>
            <person name="Obille A."/>
            <person name="Becker A."/>
            <person name="Abrahante J.E."/>
            <person name="Garbe J."/>
            <person name="Badalamenti J.P."/>
            <person name="Herman A."/>
            <person name="Mangelson H."/>
            <person name="Liachko I."/>
            <person name="Sullivan S."/>
            <person name="Sone E.D."/>
            <person name="Koren S."/>
            <person name="Silverstein K.A.T."/>
            <person name="Beckman K.B."/>
            <person name="Gohl D.M."/>
        </authorList>
    </citation>
    <scope>NUCLEOTIDE SEQUENCE</scope>
    <source>
        <strain evidence="1">Duluth1</strain>
        <tissue evidence="1">Whole animal</tissue>
    </source>
</reference>
<dbReference type="Proteomes" id="UP000828390">
    <property type="component" value="Unassembled WGS sequence"/>
</dbReference>
<evidence type="ECO:0000313" key="1">
    <source>
        <dbReference type="EMBL" id="KAH3725668.1"/>
    </source>
</evidence>
<keyword evidence="2" id="KW-1185">Reference proteome</keyword>
<dbReference type="AlphaFoldDB" id="A0A9D4HQC4"/>
<gene>
    <name evidence="1" type="ORF">DPMN_051517</name>
</gene>